<dbReference type="Gene3D" id="1.10.287.470">
    <property type="entry name" value="Helix hairpin bin"/>
    <property type="match status" value="1"/>
</dbReference>
<dbReference type="PANTHER" id="PTHR30469">
    <property type="entry name" value="MULTIDRUG RESISTANCE PROTEIN MDTA"/>
    <property type="match status" value="1"/>
</dbReference>
<dbReference type="PANTHER" id="PTHR30469:SF37">
    <property type="entry name" value="RAGD PROTEIN"/>
    <property type="match status" value="1"/>
</dbReference>
<feature type="domain" description="CusB-like beta-barrel" evidence="3">
    <location>
        <begin position="226"/>
        <end position="297"/>
    </location>
</feature>
<dbReference type="GO" id="GO:1990281">
    <property type="term" value="C:efflux pump complex"/>
    <property type="evidence" value="ECO:0007669"/>
    <property type="project" value="TreeGrafter"/>
</dbReference>
<dbReference type="GO" id="GO:0015562">
    <property type="term" value="F:efflux transmembrane transporter activity"/>
    <property type="evidence" value="ECO:0007669"/>
    <property type="project" value="TreeGrafter"/>
</dbReference>
<comment type="caution">
    <text evidence="5">The sequence shown here is derived from an EMBL/GenBank/DDBJ whole genome shotgun (WGS) entry which is preliminary data.</text>
</comment>
<keyword evidence="6" id="KW-1185">Reference proteome</keyword>
<dbReference type="Gene3D" id="2.40.50.100">
    <property type="match status" value="1"/>
</dbReference>
<gene>
    <name evidence="5" type="ORF">GCM10011379_20030</name>
</gene>
<name>A0A917IY63_9BACT</name>
<reference evidence="5" key="1">
    <citation type="journal article" date="2014" name="Int. J. Syst. Evol. Microbiol.">
        <title>Complete genome sequence of Corynebacterium casei LMG S-19264T (=DSM 44701T), isolated from a smear-ripened cheese.</title>
        <authorList>
            <consortium name="US DOE Joint Genome Institute (JGI-PGF)"/>
            <person name="Walter F."/>
            <person name="Albersmeier A."/>
            <person name="Kalinowski J."/>
            <person name="Ruckert C."/>
        </authorList>
    </citation>
    <scope>NUCLEOTIDE SEQUENCE</scope>
    <source>
        <strain evidence="5">CGMCC 1.15290</strain>
    </source>
</reference>
<feature type="signal peptide" evidence="2">
    <location>
        <begin position="1"/>
        <end position="21"/>
    </location>
</feature>
<dbReference type="Proteomes" id="UP000627292">
    <property type="component" value="Unassembled WGS sequence"/>
</dbReference>
<dbReference type="InterPro" id="IPR058647">
    <property type="entry name" value="BSH_CzcB-like"/>
</dbReference>
<dbReference type="AlphaFoldDB" id="A0A917IY63"/>
<feature type="chain" id="PRO_5037138605" evidence="2">
    <location>
        <begin position="22"/>
        <end position="377"/>
    </location>
</feature>
<reference evidence="5" key="2">
    <citation type="submission" date="2020-09" db="EMBL/GenBank/DDBJ databases">
        <authorList>
            <person name="Sun Q."/>
            <person name="Zhou Y."/>
        </authorList>
    </citation>
    <scope>NUCLEOTIDE SEQUENCE</scope>
    <source>
        <strain evidence="5">CGMCC 1.15290</strain>
    </source>
</reference>
<evidence type="ECO:0000259" key="4">
    <source>
        <dbReference type="Pfam" id="PF25973"/>
    </source>
</evidence>
<dbReference type="NCBIfam" id="TIGR01730">
    <property type="entry name" value="RND_mfp"/>
    <property type="match status" value="1"/>
</dbReference>
<feature type="domain" description="CzcB-like barrel-sandwich hybrid" evidence="4">
    <location>
        <begin position="77"/>
        <end position="205"/>
    </location>
</feature>
<dbReference type="InterPro" id="IPR058792">
    <property type="entry name" value="Beta-barrel_RND_2"/>
</dbReference>
<dbReference type="InterPro" id="IPR006143">
    <property type="entry name" value="RND_pump_MFP"/>
</dbReference>
<dbReference type="Gene3D" id="2.40.30.170">
    <property type="match status" value="1"/>
</dbReference>
<proteinExistence type="inferred from homology"/>
<dbReference type="RefSeq" id="WP_188951893.1">
    <property type="nucleotide sequence ID" value="NZ_BMIB01000002.1"/>
</dbReference>
<evidence type="ECO:0000259" key="3">
    <source>
        <dbReference type="Pfam" id="PF25954"/>
    </source>
</evidence>
<evidence type="ECO:0000256" key="1">
    <source>
        <dbReference type="ARBA" id="ARBA00009477"/>
    </source>
</evidence>
<organism evidence="5 6">
    <name type="scientific">Filimonas zeae</name>
    <dbReference type="NCBI Taxonomy" id="1737353"/>
    <lineage>
        <taxon>Bacteria</taxon>
        <taxon>Pseudomonadati</taxon>
        <taxon>Bacteroidota</taxon>
        <taxon>Chitinophagia</taxon>
        <taxon>Chitinophagales</taxon>
        <taxon>Chitinophagaceae</taxon>
        <taxon>Filimonas</taxon>
    </lineage>
</organism>
<protein>
    <submittedName>
        <fullName evidence="5">Secretion protein HlyD</fullName>
    </submittedName>
</protein>
<dbReference type="EMBL" id="BMIB01000002">
    <property type="protein sequence ID" value="GGH66150.1"/>
    <property type="molecule type" value="Genomic_DNA"/>
</dbReference>
<evidence type="ECO:0000256" key="2">
    <source>
        <dbReference type="SAM" id="SignalP"/>
    </source>
</evidence>
<sequence length="377" mass="40632">MKQLRNNTTILFAGISLLSGAGALTGCGSSEGKTEHKKEAAATAAPAIETFLLTKSKLSSTFTAPGELIAYQQVDLYAKEASFVKKLAVDVGSEVSEGQLLATLEAPELNSRMAAAESRLKSQEAIYYASKANYDRLYKTSLTPGTISPNDLDQASARMKADEAQLEAAKAASREVNIIRGYLEIRAPFSGVITARNVNTGAYVGPSGKGSEFPIFTLQMQKHLRLVVAVPEIYTSYLSNKNEVSFTVKALADQKFTGNVKRLSGALDTRLRAERVEIDVFNDNKKLLPGMIAEVSIPMPAQDSVTVVPKSAILNSTTGVFVIRNNNNKAEWVPVQKGREAEGKAEVFGKLTPGDNLVLSANEEIRDGSDIHTTLKK</sequence>
<accession>A0A917IY63</accession>
<dbReference type="Pfam" id="PF25954">
    <property type="entry name" value="Beta-barrel_RND_2"/>
    <property type="match status" value="1"/>
</dbReference>
<comment type="similarity">
    <text evidence="1">Belongs to the membrane fusion protein (MFP) (TC 8.A.1) family.</text>
</comment>
<dbReference type="Gene3D" id="2.40.420.20">
    <property type="match status" value="1"/>
</dbReference>
<keyword evidence="2" id="KW-0732">Signal</keyword>
<dbReference type="SUPFAM" id="SSF111369">
    <property type="entry name" value="HlyD-like secretion proteins"/>
    <property type="match status" value="1"/>
</dbReference>
<dbReference type="PROSITE" id="PS51257">
    <property type="entry name" value="PROKAR_LIPOPROTEIN"/>
    <property type="match status" value="1"/>
</dbReference>
<dbReference type="Pfam" id="PF25973">
    <property type="entry name" value="BSH_CzcB"/>
    <property type="match status" value="1"/>
</dbReference>
<evidence type="ECO:0000313" key="5">
    <source>
        <dbReference type="EMBL" id="GGH66150.1"/>
    </source>
</evidence>
<evidence type="ECO:0000313" key="6">
    <source>
        <dbReference type="Proteomes" id="UP000627292"/>
    </source>
</evidence>